<dbReference type="InterPro" id="IPR050253">
    <property type="entry name" value="Seed_Storage-Functional"/>
</dbReference>
<name>U1GRR1_ENDPU</name>
<organism evidence="2 3">
    <name type="scientific">Endocarpon pusillum (strain Z07020 / HMAS-L-300199)</name>
    <name type="common">Lichen-forming fungus</name>
    <dbReference type="NCBI Taxonomy" id="1263415"/>
    <lineage>
        <taxon>Eukaryota</taxon>
        <taxon>Fungi</taxon>
        <taxon>Dikarya</taxon>
        <taxon>Ascomycota</taxon>
        <taxon>Pezizomycotina</taxon>
        <taxon>Eurotiomycetes</taxon>
        <taxon>Chaetothyriomycetidae</taxon>
        <taxon>Verrucariales</taxon>
        <taxon>Verrucariaceae</taxon>
        <taxon>Endocarpon</taxon>
    </lineage>
</organism>
<accession>U1GRR1</accession>
<dbReference type="InterPro" id="IPR014710">
    <property type="entry name" value="RmlC-like_jellyroll"/>
</dbReference>
<reference evidence="3" key="1">
    <citation type="journal article" date="2014" name="BMC Genomics">
        <title>Genome characteristics reveal the impact of lichenization on lichen-forming fungus Endocarpon pusillum Hedwig (Verrucariales, Ascomycota).</title>
        <authorList>
            <person name="Wang Y.-Y."/>
            <person name="Liu B."/>
            <person name="Zhang X.-Y."/>
            <person name="Zhou Q.-M."/>
            <person name="Zhang T."/>
            <person name="Li H."/>
            <person name="Yu Y.-F."/>
            <person name="Zhang X.-L."/>
            <person name="Hao X.-Y."/>
            <person name="Wang M."/>
            <person name="Wang L."/>
            <person name="Wei J.-C."/>
        </authorList>
    </citation>
    <scope>NUCLEOTIDE SEQUENCE [LARGE SCALE GENOMIC DNA]</scope>
    <source>
        <strain evidence="3">Z07020 / HMAS-L-300199</strain>
    </source>
</reference>
<dbReference type="HOGENOM" id="CLU_030515_0_0_1"/>
<sequence length="369" mass="40239">MKTSLLYRSPTQIGIAAHRCFQSTVARNHSEISTLFRPSKFHPAGDLLRAVDLENSNLSLQRLTLASNSIRAPNWTVNAATITYCIKGTLLVSILDTNNVFAAFNVEPGQMFSVASGSIYYIENVGADPAELITCFRHPQPQEFSFWAAMGAMTPAVLGNTFSESASAFSKIHFDTKPQYIIQRAKGSGSDISSTAGLPDPHKLDIEAQNPPIDLPYGSAKLARAQFWPALREVNLSMYSLRVAASGMREAHWHPETTEMGYVASGQARMSILSPDGDVVTYYLQQGDCYVVPVAYPHQIEDLGEGGFNFLVFFDQATPEDIGYRKTGSAFSRVMPAVLGVEPGAEPAFPSTPIDPLIVKKVNPTDPVK</sequence>
<dbReference type="OMA" id="HWHPNND"/>
<dbReference type="PANTHER" id="PTHR31189:SF2">
    <property type="entry name" value="RMLC-LIKE CUPINS SUPERFAMILY PROTEIN"/>
    <property type="match status" value="1"/>
</dbReference>
<dbReference type="CDD" id="cd20306">
    <property type="entry name" value="cupin_OxDC-like"/>
    <property type="match status" value="1"/>
</dbReference>
<dbReference type="GeneID" id="19239808"/>
<dbReference type="PANTHER" id="PTHR31189">
    <property type="entry name" value="OS03G0336100 PROTEIN-RELATED"/>
    <property type="match status" value="1"/>
</dbReference>
<feature type="domain" description="Cupin type-1" evidence="1">
    <location>
        <begin position="204"/>
        <end position="347"/>
    </location>
</feature>
<dbReference type="eggNOG" id="ENOG502S8FI">
    <property type="taxonomic scope" value="Eukaryota"/>
</dbReference>
<dbReference type="Pfam" id="PF00190">
    <property type="entry name" value="Cupin_1"/>
    <property type="match status" value="2"/>
</dbReference>
<dbReference type="Proteomes" id="UP000019373">
    <property type="component" value="Unassembled WGS sequence"/>
</dbReference>
<dbReference type="InterPro" id="IPR006045">
    <property type="entry name" value="Cupin_1"/>
</dbReference>
<dbReference type="OrthoDB" id="10263073at2759"/>
<evidence type="ECO:0000313" key="2">
    <source>
        <dbReference type="EMBL" id="ERF75073.1"/>
    </source>
</evidence>
<dbReference type="Gene3D" id="2.60.120.10">
    <property type="entry name" value="Jelly Rolls"/>
    <property type="match status" value="2"/>
</dbReference>
<evidence type="ECO:0000313" key="3">
    <source>
        <dbReference type="Proteomes" id="UP000019373"/>
    </source>
</evidence>
<dbReference type="RefSeq" id="XP_007787602.1">
    <property type="nucleotide sequence ID" value="XM_007789412.1"/>
</dbReference>
<keyword evidence="3" id="KW-1185">Reference proteome</keyword>
<proteinExistence type="predicted"/>
<dbReference type="EMBL" id="KE720820">
    <property type="protein sequence ID" value="ERF75073.1"/>
    <property type="molecule type" value="Genomic_DNA"/>
</dbReference>
<evidence type="ECO:0000259" key="1">
    <source>
        <dbReference type="SMART" id="SM00835"/>
    </source>
</evidence>
<feature type="domain" description="Cupin type-1" evidence="1">
    <location>
        <begin position="33"/>
        <end position="170"/>
    </location>
</feature>
<dbReference type="SUPFAM" id="SSF51182">
    <property type="entry name" value="RmlC-like cupins"/>
    <property type="match status" value="2"/>
</dbReference>
<dbReference type="SMART" id="SM00835">
    <property type="entry name" value="Cupin_1"/>
    <property type="match status" value="2"/>
</dbReference>
<gene>
    <name evidence="2" type="ORF">EPUS_04855</name>
</gene>
<dbReference type="InterPro" id="IPR011051">
    <property type="entry name" value="RmlC_Cupin_sf"/>
</dbReference>
<dbReference type="AlphaFoldDB" id="U1GRR1"/>
<protein>
    <recommendedName>
        <fullName evidence="1">Cupin type-1 domain-containing protein</fullName>
    </recommendedName>
</protein>